<proteinExistence type="predicted"/>
<dbReference type="GO" id="GO:0003700">
    <property type="term" value="F:DNA-binding transcription factor activity"/>
    <property type="evidence" value="ECO:0007669"/>
    <property type="project" value="InterPro"/>
</dbReference>
<gene>
    <name evidence="3" type="ORF">D1781_15730</name>
</gene>
<dbReference type="Proteomes" id="UP000265742">
    <property type="component" value="Unassembled WGS sequence"/>
</dbReference>
<dbReference type="SUPFAM" id="SSF46785">
    <property type="entry name" value="Winged helix' DNA-binding domain"/>
    <property type="match status" value="1"/>
</dbReference>
<name>A0A3A1TW89_9MICO</name>
<evidence type="ECO:0000259" key="2">
    <source>
        <dbReference type="Pfam" id="PF12802"/>
    </source>
</evidence>
<reference evidence="4" key="1">
    <citation type="submission" date="2018-09" db="EMBL/GenBank/DDBJ databases">
        <authorList>
            <person name="Kim I."/>
        </authorList>
    </citation>
    <scope>NUCLEOTIDE SEQUENCE [LARGE SCALE GENOMIC DNA]</scope>
    <source>
        <strain evidence="4">DD4a</strain>
    </source>
</reference>
<evidence type="ECO:0000256" key="1">
    <source>
        <dbReference type="SAM" id="MobiDB-lite"/>
    </source>
</evidence>
<dbReference type="EMBL" id="QXTG01000003">
    <property type="protein sequence ID" value="RIX26398.1"/>
    <property type="molecule type" value="Genomic_DNA"/>
</dbReference>
<dbReference type="Gene3D" id="1.10.10.10">
    <property type="entry name" value="Winged helix-like DNA-binding domain superfamily/Winged helix DNA-binding domain"/>
    <property type="match status" value="1"/>
</dbReference>
<evidence type="ECO:0000313" key="3">
    <source>
        <dbReference type="EMBL" id="RIX26398.1"/>
    </source>
</evidence>
<comment type="caution">
    <text evidence="3">The sequence shown here is derived from an EMBL/GenBank/DDBJ whole genome shotgun (WGS) entry which is preliminary data.</text>
</comment>
<feature type="compositionally biased region" description="Gly residues" evidence="1">
    <location>
        <begin position="16"/>
        <end position="29"/>
    </location>
</feature>
<sequence length="230" mass="23697">MGEPGRRRDASLDPGGLSGGGSSGEIGGGADRRRSLDRGTLVGATAAPRSGAGGSHDQHRDGTRRRPGAPRRPPLAAGLTAGRVGAVDGPQAAGRRESPTVALLALASIAERRLEAELRSRRLTLRKYAVLGHIAGTAQISYSEIARRSGITVQSAHALVRALIDEGLVEAAETGTGVAAHLSVSAGGRDLLDEMAAAVERLDAELFAGPPLAPLEEALRRAAREGPPRR</sequence>
<feature type="domain" description="HTH marR-type" evidence="2">
    <location>
        <begin position="123"/>
        <end position="174"/>
    </location>
</feature>
<accession>A0A3A1TW89</accession>
<dbReference type="Pfam" id="PF12802">
    <property type="entry name" value="MarR_2"/>
    <property type="match status" value="1"/>
</dbReference>
<dbReference type="AlphaFoldDB" id="A0A3A1TW89"/>
<dbReference type="InterPro" id="IPR036388">
    <property type="entry name" value="WH-like_DNA-bd_sf"/>
</dbReference>
<dbReference type="InterPro" id="IPR036390">
    <property type="entry name" value="WH_DNA-bd_sf"/>
</dbReference>
<protein>
    <submittedName>
        <fullName evidence="3">MarR family transcriptional regulator</fullName>
    </submittedName>
</protein>
<feature type="compositionally biased region" description="Basic and acidic residues" evidence="1">
    <location>
        <begin position="1"/>
        <end position="11"/>
    </location>
</feature>
<keyword evidence="4" id="KW-1185">Reference proteome</keyword>
<organism evidence="3 4">
    <name type="scientific">Amnibacterium setariae</name>
    <dbReference type="NCBI Taxonomy" id="2306585"/>
    <lineage>
        <taxon>Bacteria</taxon>
        <taxon>Bacillati</taxon>
        <taxon>Actinomycetota</taxon>
        <taxon>Actinomycetes</taxon>
        <taxon>Micrococcales</taxon>
        <taxon>Microbacteriaceae</taxon>
        <taxon>Amnibacterium</taxon>
    </lineage>
</organism>
<evidence type="ECO:0000313" key="4">
    <source>
        <dbReference type="Proteomes" id="UP000265742"/>
    </source>
</evidence>
<dbReference type="InterPro" id="IPR000835">
    <property type="entry name" value="HTH_MarR-typ"/>
</dbReference>
<feature type="region of interest" description="Disordered" evidence="1">
    <location>
        <begin position="1"/>
        <end position="94"/>
    </location>
</feature>